<dbReference type="Proteomes" id="UP001615550">
    <property type="component" value="Unassembled WGS sequence"/>
</dbReference>
<evidence type="ECO:0000256" key="2">
    <source>
        <dbReference type="ARBA" id="ARBA00022801"/>
    </source>
</evidence>
<dbReference type="InterPro" id="IPR006385">
    <property type="entry name" value="HAD_hydro_SerB1"/>
</dbReference>
<evidence type="ECO:0000313" key="5">
    <source>
        <dbReference type="Proteomes" id="UP001615550"/>
    </source>
</evidence>
<dbReference type="PANTHER" id="PTHR43344:SF13">
    <property type="entry name" value="PHOSPHATASE RV3661-RELATED"/>
    <property type="match status" value="1"/>
</dbReference>
<evidence type="ECO:0000313" key="4">
    <source>
        <dbReference type="EMBL" id="MFJ1269558.1"/>
    </source>
</evidence>
<dbReference type="Pfam" id="PF12710">
    <property type="entry name" value="HAD"/>
    <property type="match status" value="1"/>
</dbReference>
<dbReference type="PANTHER" id="PTHR43344">
    <property type="entry name" value="PHOSPHOSERINE PHOSPHATASE"/>
    <property type="match status" value="1"/>
</dbReference>
<dbReference type="Gene3D" id="3.40.50.1000">
    <property type="entry name" value="HAD superfamily/HAD-like"/>
    <property type="match status" value="1"/>
</dbReference>
<dbReference type="GO" id="GO:0016787">
    <property type="term" value="F:hydrolase activity"/>
    <property type="evidence" value="ECO:0007669"/>
    <property type="project" value="UniProtKB-KW"/>
</dbReference>
<dbReference type="SUPFAM" id="SSF56784">
    <property type="entry name" value="HAD-like"/>
    <property type="match status" value="1"/>
</dbReference>
<dbReference type="NCBIfam" id="TIGR01490">
    <property type="entry name" value="HAD-SF-IB-hyp1"/>
    <property type="match status" value="1"/>
</dbReference>
<proteinExistence type="predicted"/>
<keyword evidence="1" id="KW-0479">Metal-binding</keyword>
<dbReference type="InterPro" id="IPR036412">
    <property type="entry name" value="HAD-like_sf"/>
</dbReference>
<dbReference type="RefSeq" id="WP_400188375.1">
    <property type="nucleotide sequence ID" value="NZ_JBGORX010000007.1"/>
</dbReference>
<dbReference type="InterPro" id="IPR050582">
    <property type="entry name" value="HAD-like_SerB"/>
</dbReference>
<evidence type="ECO:0000256" key="3">
    <source>
        <dbReference type="ARBA" id="ARBA00022842"/>
    </source>
</evidence>
<reference evidence="4 5" key="1">
    <citation type="submission" date="2024-08" db="EMBL/GenBank/DDBJ databases">
        <title>Draft Genome Sequence of Legionella lytica strain DSB2004, Isolated From a Fire Sprinkler System.</title>
        <authorList>
            <person name="Everhart A.D."/>
            <person name="Kidane D.T."/>
            <person name="Farone A.L."/>
            <person name="Farone M.B."/>
        </authorList>
    </citation>
    <scope>NUCLEOTIDE SEQUENCE [LARGE SCALE GENOMIC DNA]</scope>
    <source>
        <strain evidence="4 5">DSB2004</strain>
    </source>
</reference>
<dbReference type="NCBIfam" id="TIGR01488">
    <property type="entry name" value="HAD-SF-IB"/>
    <property type="match status" value="1"/>
</dbReference>
<dbReference type="InterPro" id="IPR023214">
    <property type="entry name" value="HAD_sf"/>
</dbReference>
<dbReference type="EMBL" id="JBGORX010000007">
    <property type="protein sequence ID" value="MFJ1269558.1"/>
    <property type="molecule type" value="Genomic_DNA"/>
</dbReference>
<comment type="caution">
    <text evidence="4">The sequence shown here is derived from an EMBL/GenBank/DDBJ whole genome shotgun (WGS) entry which is preliminary data.</text>
</comment>
<dbReference type="Gene3D" id="1.20.1440.100">
    <property type="entry name" value="SG protein - dephosphorylation function"/>
    <property type="match status" value="1"/>
</dbReference>
<keyword evidence="5" id="KW-1185">Reference proteome</keyword>
<organism evidence="4 5">
    <name type="scientific">Legionella lytica</name>
    <dbReference type="NCBI Taxonomy" id="96232"/>
    <lineage>
        <taxon>Bacteria</taxon>
        <taxon>Pseudomonadati</taxon>
        <taxon>Pseudomonadota</taxon>
        <taxon>Gammaproteobacteria</taxon>
        <taxon>Legionellales</taxon>
        <taxon>Legionellaceae</taxon>
        <taxon>Legionella</taxon>
    </lineage>
</organism>
<keyword evidence="2 4" id="KW-0378">Hydrolase</keyword>
<accession>A0ABW8DA33</accession>
<sequence length="221" mass="25811">MRQPIAVFDFDGTLSDGICGLRFFRYLLGDMGYCQFIFRNAFWSLLFLSRLSDEYALNKMVRSVFKGRKLEELTQIADEFSKEIMPNHLYEKIVQRLVWHKEQGHRNIIITRSLDLYMHPWGKQIEIHDLIATKLEVTDAGFLTGNIADHSFVGEKKLLALRKLLHNQEHGTVYAYGDSASDRYILAAADYAYWIRNPDDQVDMSLVDPLTHAQWKKDYKI</sequence>
<gene>
    <name evidence="4" type="ORF">ACD661_13405</name>
</gene>
<evidence type="ECO:0000256" key="1">
    <source>
        <dbReference type="ARBA" id="ARBA00022723"/>
    </source>
</evidence>
<keyword evidence="3" id="KW-0460">Magnesium</keyword>
<name>A0ABW8DA33_9GAMM</name>
<protein>
    <submittedName>
        <fullName evidence="4">HAD-IB family hydrolase</fullName>
    </submittedName>
</protein>